<comment type="caution">
    <text evidence="3">The sequence shown here is derived from an EMBL/GenBank/DDBJ whole genome shotgun (WGS) entry which is preliminary data.</text>
</comment>
<evidence type="ECO:0000256" key="2">
    <source>
        <dbReference type="SAM" id="Phobius"/>
    </source>
</evidence>
<feature type="compositionally biased region" description="Low complexity" evidence="1">
    <location>
        <begin position="118"/>
        <end position="132"/>
    </location>
</feature>
<keyword evidence="2" id="KW-0472">Membrane</keyword>
<accession>A0A5B0VPC6</accession>
<keyword evidence="4" id="KW-1185">Reference proteome</keyword>
<keyword evidence="3" id="KW-0418">Kinase</keyword>
<organism evidence="3 4">
    <name type="scientific">Marinobacter salinexigens</name>
    <dbReference type="NCBI Taxonomy" id="2919747"/>
    <lineage>
        <taxon>Bacteria</taxon>
        <taxon>Pseudomonadati</taxon>
        <taxon>Pseudomonadota</taxon>
        <taxon>Gammaproteobacteria</taxon>
        <taxon>Pseudomonadales</taxon>
        <taxon>Marinobacteraceae</taxon>
        <taxon>Marinobacter</taxon>
    </lineage>
</organism>
<keyword evidence="2" id="KW-0812">Transmembrane</keyword>
<dbReference type="EMBL" id="VTUU01000001">
    <property type="protein sequence ID" value="KAA1176313.1"/>
    <property type="molecule type" value="Genomic_DNA"/>
</dbReference>
<proteinExistence type="predicted"/>
<dbReference type="Proteomes" id="UP000323161">
    <property type="component" value="Unassembled WGS sequence"/>
</dbReference>
<gene>
    <name evidence="3" type="ORF">FWJ25_04050</name>
</gene>
<dbReference type="GO" id="GO:0016301">
    <property type="term" value="F:kinase activity"/>
    <property type="evidence" value="ECO:0007669"/>
    <property type="project" value="UniProtKB-KW"/>
</dbReference>
<dbReference type="AlphaFoldDB" id="A0A5B0VPC6"/>
<keyword evidence="2" id="KW-1133">Transmembrane helix</keyword>
<feature type="region of interest" description="Disordered" evidence="1">
    <location>
        <begin position="105"/>
        <end position="132"/>
    </location>
</feature>
<protein>
    <submittedName>
        <fullName evidence="3">Kinase</fullName>
    </submittedName>
</protein>
<reference evidence="3 4" key="1">
    <citation type="submission" date="2019-08" db="EMBL/GenBank/DDBJ databases">
        <title>Marinobacter ZYF650 sp. nov., a marine bacterium isolated from seawater of the Mariana trench.</title>
        <authorList>
            <person name="Ahmad W."/>
        </authorList>
    </citation>
    <scope>NUCLEOTIDE SEQUENCE [LARGE SCALE GENOMIC DNA]</scope>
    <source>
        <strain evidence="3 4">ZYF650</strain>
    </source>
</reference>
<dbReference type="RefSeq" id="WP_149598941.1">
    <property type="nucleotide sequence ID" value="NZ_VTUU01000001.1"/>
</dbReference>
<keyword evidence="3" id="KW-0808">Transferase</keyword>
<evidence type="ECO:0000313" key="4">
    <source>
        <dbReference type="Proteomes" id="UP000323161"/>
    </source>
</evidence>
<evidence type="ECO:0000256" key="1">
    <source>
        <dbReference type="SAM" id="MobiDB-lite"/>
    </source>
</evidence>
<evidence type="ECO:0000313" key="3">
    <source>
        <dbReference type="EMBL" id="KAA1176313.1"/>
    </source>
</evidence>
<sequence>MSQNEARFTVRSLIVTAVAAVIGTVLVLEGSGRIDHSDNKDFVPVGDFQAIHINPDEPFRMSPKSSELHAVCEDGYLAIAADADPNFLGILVDYKNRGVRCHRRSPAVAEPAEEQQAEKASAASIAEDATHE</sequence>
<feature type="transmembrane region" description="Helical" evidence="2">
    <location>
        <begin position="12"/>
        <end position="30"/>
    </location>
</feature>
<name>A0A5B0VPC6_9GAMM</name>